<name>A0A0X3P3T6_SCHSO</name>
<proteinExistence type="predicted"/>
<protein>
    <submittedName>
        <fullName evidence="1">Uncharacterized protein</fullName>
    </submittedName>
</protein>
<sequence length="338" mass="37935">MFPSVNAPANANNISLDKFRELFEKKTPLTKCTVSSLEDGAGHPNCFTINLPESDVRIAVSMSIDRAPEVFLPQVGVGDVTHCCYSSNALEKLFKVKTQPWHFLRQNINYSKLKVLDDFLSPNSPVYTELSSSILESAESSNSIWNVSPVIDNGTLSVGFDFRTDRATLKCTLQVNHNGSTQVYINDVVPYSHTMRLNYKRFIEQASSFPFSPLSDRLSLRMSDYAADLERKVASFEQAWAQVCALVDQLCSTMSALRADYSAFGMPVHLTFLSGQRRVFLSIAVTLCGSRAVDPFRIELKLRAFGAELNKSRIFRLDQSVEMFAYLKKELHNPAKSR</sequence>
<reference evidence="1" key="1">
    <citation type="submission" date="2016-01" db="EMBL/GenBank/DDBJ databases">
        <title>Reference transcriptome for the parasite Schistocephalus solidus: insights into the molecular evolution of parasitism.</title>
        <authorList>
            <person name="Hebert F.O."/>
            <person name="Grambauer S."/>
            <person name="Barber I."/>
            <person name="Landry C.R."/>
            <person name="Aubin-Horth N."/>
        </authorList>
    </citation>
    <scope>NUCLEOTIDE SEQUENCE</scope>
</reference>
<dbReference type="AlphaFoldDB" id="A0A0X3P3T6"/>
<evidence type="ECO:0000313" key="1">
    <source>
        <dbReference type="EMBL" id="JAP46565.1"/>
    </source>
</evidence>
<dbReference type="EMBL" id="GEEE01016660">
    <property type="protein sequence ID" value="JAP46565.1"/>
    <property type="molecule type" value="Transcribed_RNA"/>
</dbReference>
<organism evidence="1">
    <name type="scientific">Schistocephalus solidus</name>
    <name type="common">Tapeworm</name>
    <dbReference type="NCBI Taxonomy" id="70667"/>
    <lineage>
        <taxon>Eukaryota</taxon>
        <taxon>Metazoa</taxon>
        <taxon>Spiralia</taxon>
        <taxon>Lophotrochozoa</taxon>
        <taxon>Platyhelminthes</taxon>
        <taxon>Cestoda</taxon>
        <taxon>Eucestoda</taxon>
        <taxon>Diphyllobothriidea</taxon>
        <taxon>Diphyllobothriidae</taxon>
        <taxon>Schistocephalus</taxon>
    </lineage>
</organism>
<gene>
    <name evidence="1" type="ORF">TR92324</name>
</gene>
<accession>A0A0X3P3T6</accession>